<evidence type="ECO:0000256" key="4">
    <source>
        <dbReference type="ARBA" id="ARBA00022729"/>
    </source>
</evidence>
<dbReference type="InterPro" id="IPR004852">
    <property type="entry name" value="Di-haem_cyt_c_peroxidsae"/>
</dbReference>
<evidence type="ECO:0000256" key="6">
    <source>
        <dbReference type="ARBA" id="ARBA00023002"/>
    </source>
</evidence>
<dbReference type="InterPro" id="IPR026259">
    <property type="entry name" value="MauG/Cytc_peroxidase"/>
</dbReference>
<dbReference type="PROSITE" id="PS51257">
    <property type="entry name" value="PROKAR_LIPOPROTEIN"/>
    <property type="match status" value="1"/>
</dbReference>
<dbReference type="InterPro" id="IPR051395">
    <property type="entry name" value="Cytochrome_c_Peroxidase/MauG"/>
</dbReference>
<evidence type="ECO:0000256" key="1">
    <source>
        <dbReference type="ARBA" id="ARBA00004418"/>
    </source>
</evidence>
<proteinExistence type="predicted"/>
<name>A0ABP9VW34_9BACT</name>
<keyword evidence="3 8" id="KW-0479">Metal-binding</keyword>
<sequence>MGHQSVKSQYATLLVAIQLLFGCNRPESFPLAREELKVVDDDLFTMLIQLSPIPPVPHDRTNEFCDRVEAVDLGRQLFFDQGFSNNSKVSCATCHNPVFGFTTRESTAKGLSPTFRNAPTVLNVSHNRWYAWDGSSDVLWAQSVKPIEHPLEHGFTRRDVLRRFHTGDYAKTYFDVFGVRLPPVNCDENRLAKFYADVGKALAAFQSTLNSGTSRFDRFVAQLRATDNTVDPDGESILTDSEVRGLKLFFGKANCVLCHNGPLFTDMEFHNVRVPPKSVADPLDSGRFSGVEVLLDSEFGSWTRYAAERGRSERPRVKKSGQLWGQFKTPSLRDVTRTGPYMHNGVFSSLADVVNHYSTFEKALPPGHHEETILKPLNLTENEKVDLISFLGTLESINYCGDIFSANVQ</sequence>
<organism evidence="10 11">
    <name type="scientific">Novipirellula caenicola</name>
    <dbReference type="NCBI Taxonomy" id="1536901"/>
    <lineage>
        <taxon>Bacteria</taxon>
        <taxon>Pseudomonadati</taxon>
        <taxon>Planctomycetota</taxon>
        <taxon>Planctomycetia</taxon>
        <taxon>Pirellulales</taxon>
        <taxon>Pirellulaceae</taxon>
        <taxon>Novipirellula</taxon>
    </lineage>
</organism>
<dbReference type="PANTHER" id="PTHR30600">
    <property type="entry name" value="CYTOCHROME C PEROXIDASE-RELATED"/>
    <property type="match status" value="1"/>
</dbReference>
<dbReference type="InterPro" id="IPR036909">
    <property type="entry name" value="Cyt_c-like_dom_sf"/>
</dbReference>
<gene>
    <name evidence="10" type="ORF">Rcae01_03487</name>
</gene>
<evidence type="ECO:0000313" key="10">
    <source>
        <dbReference type="EMBL" id="GAA5508027.1"/>
    </source>
</evidence>
<dbReference type="PIRSF" id="PIRSF000294">
    <property type="entry name" value="Cytochrome-c_peroxidase"/>
    <property type="match status" value="1"/>
</dbReference>
<evidence type="ECO:0000256" key="5">
    <source>
        <dbReference type="ARBA" id="ARBA00022764"/>
    </source>
</evidence>
<dbReference type="Proteomes" id="UP001416858">
    <property type="component" value="Unassembled WGS sequence"/>
</dbReference>
<reference evidence="10 11" key="1">
    <citation type="submission" date="2024-02" db="EMBL/GenBank/DDBJ databases">
        <title>Rhodopirellula caenicola NBRC 110016.</title>
        <authorList>
            <person name="Ichikawa N."/>
            <person name="Katano-Makiyama Y."/>
            <person name="Hidaka K."/>
        </authorList>
    </citation>
    <scope>NUCLEOTIDE SEQUENCE [LARGE SCALE GENOMIC DNA]</scope>
    <source>
        <strain evidence="10 11">NBRC 110016</strain>
    </source>
</reference>
<evidence type="ECO:0000256" key="3">
    <source>
        <dbReference type="ARBA" id="ARBA00022723"/>
    </source>
</evidence>
<keyword evidence="11" id="KW-1185">Reference proteome</keyword>
<feature type="domain" description="Cytochrome c" evidence="9">
    <location>
        <begin position="240"/>
        <end position="395"/>
    </location>
</feature>
<keyword evidence="4" id="KW-0732">Signal</keyword>
<comment type="caution">
    <text evidence="10">The sequence shown here is derived from an EMBL/GenBank/DDBJ whole genome shotgun (WGS) entry which is preliminary data.</text>
</comment>
<dbReference type="InterPro" id="IPR009056">
    <property type="entry name" value="Cyt_c-like_dom"/>
</dbReference>
<dbReference type="SUPFAM" id="SSF46626">
    <property type="entry name" value="Cytochrome c"/>
    <property type="match status" value="2"/>
</dbReference>
<evidence type="ECO:0000256" key="7">
    <source>
        <dbReference type="ARBA" id="ARBA00023004"/>
    </source>
</evidence>
<keyword evidence="2 8" id="KW-0349">Heme</keyword>
<dbReference type="Gene3D" id="1.10.760.10">
    <property type="entry name" value="Cytochrome c-like domain"/>
    <property type="match status" value="2"/>
</dbReference>
<dbReference type="PANTHER" id="PTHR30600:SF10">
    <property type="entry name" value="BLL6722 PROTEIN"/>
    <property type="match status" value="1"/>
</dbReference>
<keyword evidence="5" id="KW-0574">Periplasm</keyword>
<keyword evidence="7 8" id="KW-0408">Iron</keyword>
<evidence type="ECO:0000256" key="2">
    <source>
        <dbReference type="ARBA" id="ARBA00022617"/>
    </source>
</evidence>
<evidence type="ECO:0000259" key="9">
    <source>
        <dbReference type="PROSITE" id="PS51007"/>
    </source>
</evidence>
<evidence type="ECO:0000313" key="11">
    <source>
        <dbReference type="Proteomes" id="UP001416858"/>
    </source>
</evidence>
<dbReference type="Pfam" id="PF03150">
    <property type="entry name" value="CCP_MauG"/>
    <property type="match status" value="1"/>
</dbReference>
<protein>
    <recommendedName>
        <fullName evidence="9">Cytochrome c domain-containing protein</fullName>
    </recommendedName>
</protein>
<accession>A0ABP9VW34</accession>
<dbReference type="EMBL" id="BAABRO010000007">
    <property type="protein sequence ID" value="GAA5508027.1"/>
    <property type="molecule type" value="Genomic_DNA"/>
</dbReference>
<keyword evidence="6" id="KW-0560">Oxidoreductase</keyword>
<comment type="subcellular location">
    <subcellularLocation>
        <location evidence="1">Periplasm</location>
    </subcellularLocation>
</comment>
<evidence type="ECO:0000256" key="8">
    <source>
        <dbReference type="PROSITE-ProRule" id="PRU00433"/>
    </source>
</evidence>
<dbReference type="RefSeq" id="WP_345684851.1">
    <property type="nucleotide sequence ID" value="NZ_BAABRO010000007.1"/>
</dbReference>
<dbReference type="PROSITE" id="PS51007">
    <property type="entry name" value="CYTC"/>
    <property type="match status" value="1"/>
</dbReference>